<proteinExistence type="inferred from homology"/>
<dbReference type="Proteomes" id="UP000698242">
    <property type="component" value="Unassembled WGS sequence"/>
</dbReference>
<organism evidence="20 21">
    <name type="scientific">Profundibacterium mesophilum KAUST100406-0324</name>
    <dbReference type="NCBI Taxonomy" id="1037889"/>
    <lineage>
        <taxon>Bacteria</taxon>
        <taxon>Pseudomonadati</taxon>
        <taxon>Pseudomonadota</taxon>
        <taxon>Alphaproteobacteria</taxon>
        <taxon>Rhodobacterales</taxon>
        <taxon>Roseobacteraceae</taxon>
        <taxon>Profundibacterium</taxon>
    </lineage>
</organism>
<evidence type="ECO:0000256" key="11">
    <source>
        <dbReference type="ARBA" id="ARBA00022842"/>
    </source>
</evidence>
<dbReference type="PANTHER" id="PTHR34148">
    <property type="entry name" value="ADENOSYLCOBINAMIDE-GDP RIBAZOLETRANSFERASE"/>
    <property type="match status" value="1"/>
</dbReference>
<feature type="transmembrane region" description="Helical" evidence="19">
    <location>
        <begin position="140"/>
        <end position="161"/>
    </location>
</feature>
<dbReference type="EMBL" id="APKE01000033">
    <property type="protein sequence ID" value="KAF0674965.1"/>
    <property type="molecule type" value="Genomic_DNA"/>
</dbReference>
<evidence type="ECO:0000256" key="5">
    <source>
        <dbReference type="ARBA" id="ARBA00013200"/>
    </source>
</evidence>
<dbReference type="AlphaFoldDB" id="A0A921NT07"/>
<evidence type="ECO:0000256" key="13">
    <source>
        <dbReference type="ARBA" id="ARBA00023136"/>
    </source>
</evidence>
<keyword evidence="12 19" id="KW-1133">Transmembrane helix</keyword>
<evidence type="ECO:0000256" key="3">
    <source>
        <dbReference type="ARBA" id="ARBA00004663"/>
    </source>
</evidence>
<dbReference type="RefSeq" id="WP_159966192.1">
    <property type="nucleotide sequence ID" value="NZ_APKE01000033.1"/>
</dbReference>
<comment type="caution">
    <text evidence="20">The sequence shown here is derived from an EMBL/GenBank/DDBJ whole genome shotgun (WGS) entry which is preliminary data.</text>
</comment>
<comment type="subcellular location">
    <subcellularLocation>
        <location evidence="2 19">Cell membrane</location>
        <topology evidence="2 19">Multi-pass membrane protein</topology>
    </subcellularLocation>
</comment>
<comment type="function">
    <text evidence="14 19">Joins adenosylcobinamide-GDP and alpha-ribazole to generate adenosylcobalamin (Ado-cobalamin). Also synthesizes adenosylcobalamin 5'-phosphate from adenosylcobinamide-GDP and alpha-ribazole 5'-phosphate.</text>
</comment>
<dbReference type="HAMAP" id="MF_00719">
    <property type="entry name" value="CobS"/>
    <property type="match status" value="1"/>
</dbReference>
<evidence type="ECO:0000256" key="2">
    <source>
        <dbReference type="ARBA" id="ARBA00004651"/>
    </source>
</evidence>
<keyword evidence="13 19" id="KW-0472">Membrane</keyword>
<sequence length="251" mass="24722">MTCSKAPALGDPAAALALLSRLPVRADHARGAAASWAWPFAGLILGALAAATGQLALRAGLPAPMAAGAVLAAGIVITGAMHEDGLADSADGLWGGWTPARRLEIMKDSRIGAYGVLALIVVLGLRWLALAALLQGAGAFAAIAAIGAISRLPMVWIAGLCPPARPSGMAAMTGAPGLVQVALATVLTLAAALLLLGSGGLLALSGAGLAAFWLARLALRRIGGQTGDILGASQQLAEIAGLSVLVALGTS</sequence>
<gene>
    <name evidence="20" type="primary">cobV</name>
    <name evidence="19" type="synonym">cobS</name>
    <name evidence="20" type="ORF">PMES_02674</name>
</gene>
<feature type="transmembrane region" description="Helical" evidence="19">
    <location>
        <begin position="173"/>
        <end position="195"/>
    </location>
</feature>
<evidence type="ECO:0000256" key="15">
    <source>
        <dbReference type="ARBA" id="ARBA00032605"/>
    </source>
</evidence>
<protein>
    <recommendedName>
        <fullName evidence="6 19">Adenosylcobinamide-GDP ribazoletransferase</fullName>
        <ecNumber evidence="5 19">2.7.8.26</ecNumber>
    </recommendedName>
    <alternativeName>
        <fullName evidence="16 19">Cobalamin synthase</fullName>
    </alternativeName>
    <alternativeName>
        <fullName evidence="15 19">Cobalamin-5'-phosphate synthase</fullName>
    </alternativeName>
</protein>
<comment type="cofactor">
    <cofactor evidence="1 19">
        <name>Mg(2+)</name>
        <dbReference type="ChEBI" id="CHEBI:18420"/>
    </cofactor>
</comment>
<reference evidence="20" key="1">
    <citation type="submission" date="2013-03" db="EMBL/GenBank/DDBJ databases">
        <title>Genome Sequence of the Profundibacterium mesophilum strain KAUST100406-0324T from Red Sea, a novel genus in the family Rhodobacteraceae.</title>
        <authorList>
            <person name="Essack M."/>
            <person name="Alam I."/>
            <person name="Lafi F."/>
            <person name="Alawi W."/>
            <person name="Kamanu F."/>
            <person name="Al-Suwailem A."/>
            <person name="Lee O.O."/>
            <person name="Xu Y."/>
            <person name="Bajic V."/>
            <person name="Qian P.-Y."/>
            <person name="Archer J."/>
        </authorList>
    </citation>
    <scope>NUCLEOTIDE SEQUENCE</scope>
    <source>
        <strain evidence="20">KAUST100406-0324</strain>
    </source>
</reference>
<evidence type="ECO:0000256" key="18">
    <source>
        <dbReference type="ARBA" id="ARBA00049504"/>
    </source>
</evidence>
<evidence type="ECO:0000256" key="12">
    <source>
        <dbReference type="ARBA" id="ARBA00022989"/>
    </source>
</evidence>
<evidence type="ECO:0000256" key="7">
    <source>
        <dbReference type="ARBA" id="ARBA00022475"/>
    </source>
</evidence>
<dbReference type="EC" id="2.7.8.26" evidence="5 19"/>
<comment type="catalytic activity">
    <reaction evidence="18 19">
        <text>alpha-ribazole 5'-phosphate + adenosylcob(III)inamide-GDP = adenosylcob(III)alamin 5'-phosphate + GMP + H(+)</text>
        <dbReference type="Rhea" id="RHEA:23560"/>
        <dbReference type="ChEBI" id="CHEBI:15378"/>
        <dbReference type="ChEBI" id="CHEBI:57918"/>
        <dbReference type="ChEBI" id="CHEBI:58115"/>
        <dbReference type="ChEBI" id="CHEBI:60487"/>
        <dbReference type="ChEBI" id="CHEBI:60493"/>
        <dbReference type="EC" id="2.7.8.26"/>
    </reaction>
</comment>
<keyword evidence="7 19" id="KW-1003">Cell membrane</keyword>
<feature type="transmembrane region" description="Helical" evidence="19">
    <location>
        <begin position="36"/>
        <end position="57"/>
    </location>
</feature>
<evidence type="ECO:0000256" key="14">
    <source>
        <dbReference type="ARBA" id="ARBA00025228"/>
    </source>
</evidence>
<evidence type="ECO:0000256" key="19">
    <source>
        <dbReference type="HAMAP-Rule" id="MF_00719"/>
    </source>
</evidence>
<evidence type="ECO:0000256" key="16">
    <source>
        <dbReference type="ARBA" id="ARBA00032853"/>
    </source>
</evidence>
<evidence type="ECO:0000313" key="20">
    <source>
        <dbReference type="EMBL" id="KAF0674965.1"/>
    </source>
</evidence>
<comment type="pathway">
    <text evidence="3 19">Cofactor biosynthesis; adenosylcobalamin biosynthesis; adenosylcobalamin from cob(II)yrinate a,c-diamide: step 7/7.</text>
</comment>
<name>A0A921NT07_9RHOB</name>
<evidence type="ECO:0000256" key="4">
    <source>
        <dbReference type="ARBA" id="ARBA00010561"/>
    </source>
</evidence>
<dbReference type="GO" id="GO:0008818">
    <property type="term" value="F:cobalamin 5'-phosphate synthase activity"/>
    <property type="evidence" value="ECO:0007669"/>
    <property type="project" value="UniProtKB-UniRule"/>
</dbReference>
<keyword evidence="21" id="KW-1185">Reference proteome</keyword>
<evidence type="ECO:0000256" key="10">
    <source>
        <dbReference type="ARBA" id="ARBA00022692"/>
    </source>
</evidence>
<evidence type="ECO:0000256" key="1">
    <source>
        <dbReference type="ARBA" id="ARBA00001946"/>
    </source>
</evidence>
<dbReference type="GO" id="GO:0009236">
    <property type="term" value="P:cobalamin biosynthetic process"/>
    <property type="evidence" value="ECO:0007669"/>
    <property type="project" value="UniProtKB-UniRule"/>
</dbReference>
<evidence type="ECO:0000256" key="8">
    <source>
        <dbReference type="ARBA" id="ARBA00022573"/>
    </source>
</evidence>
<evidence type="ECO:0000256" key="17">
    <source>
        <dbReference type="ARBA" id="ARBA00048623"/>
    </source>
</evidence>
<keyword evidence="9 19" id="KW-0808">Transferase</keyword>
<dbReference type="NCBIfam" id="TIGR00317">
    <property type="entry name" value="cobS"/>
    <property type="match status" value="1"/>
</dbReference>
<dbReference type="GO" id="GO:0005886">
    <property type="term" value="C:plasma membrane"/>
    <property type="evidence" value="ECO:0007669"/>
    <property type="project" value="UniProtKB-SubCell"/>
</dbReference>
<dbReference type="InterPro" id="IPR003805">
    <property type="entry name" value="CobS"/>
</dbReference>
<comment type="similarity">
    <text evidence="4 19">Belongs to the CobS family.</text>
</comment>
<keyword evidence="8 19" id="KW-0169">Cobalamin biosynthesis</keyword>
<evidence type="ECO:0000256" key="6">
    <source>
        <dbReference type="ARBA" id="ARBA00015850"/>
    </source>
</evidence>
<comment type="catalytic activity">
    <reaction evidence="17 19">
        <text>alpha-ribazole + adenosylcob(III)inamide-GDP = adenosylcob(III)alamin + GMP + H(+)</text>
        <dbReference type="Rhea" id="RHEA:16049"/>
        <dbReference type="ChEBI" id="CHEBI:10329"/>
        <dbReference type="ChEBI" id="CHEBI:15378"/>
        <dbReference type="ChEBI" id="CHEBI:18408"/>
        <dbReference type="ChEBI" id="CHEBI:58115"/>
        <dbReference type="ChEBI" id="CHEBI:60487"/>
        <dbReference type="EC" id="2.7.8.26"/>
    </reaction>
</comment>
<dbReference type="OrthoDB" id="9794626at2"/>
<feature type="transmembrane region" description="Helical" evidence="19">
    <location>
        <begin position="111"/>
        <end position="134"/>
    </location>
</feature>
<evidence type="ECO:0000256" key="9">
    <source>
        <dbReference type="ARBA" id="ARBA00022679"/>
    </source>
</evidence>
<keyword evidence="11 19" id="KW-0460">Magnesium</keyword>
<accession>A0A921NT07</accession>
<dbReference type="GO" id="GO:0051073">
    <property type="term" value="F:adenosylcobinamide-GDP ribazoletransferase activity"/>
    <property type="evidence" value="ECO:0007669"/>
    <property type="project" value="UniProtKB-UniRule"/>
</dbReference>
<evidence type="ECO:0000313" key="21">
    <source>
        <dbReference type="Proteomes" id="UP000698242"/>
    </source>
</evidence>
<dbReference type="Pfam" id="PF02654">
    <property type="entry name" value="CobS"/>
    <property type="match status" value="1"/>
</dbReference>
<keyword evidence="10 19" id="KW-0812">Transmembrane</keyword>
<dbReference type="PANTHER" id="PTHR34148:SF1">
    <property type="entry name" value="ADENOSYLCOBINAMIDE-GDP RIBAZOLETRANSFERASE"/>
    <property type="match status" value="1"/>
</dbReference>
<feature type="transmembrane region" description="Helical" evidence="19">
    <location>
        <begin position="201"/>
        <end position="219"/>
    </location>
</feature>